<dbReference type="Pfam" id="PF10187">
    <property type="entry name" value="FAM192A_Fyv6_N"/>
    <property type="match status" value="1"/>
</dbReference>
<feature type="region of interest" description="Disordered" evidence="3">
    <location>
        <begin position="1"/>
        <end position="46"/>
    </location>
</feature>
<protein>
    <recommendedName>
        <fullName evidence="4">FAM192A/Fyv6 N-terminal domain-containing protein</fullName>
    </recommendedName>
</protein>
<feature type="compositionally biased region" description="Basic and acidic residues" evidence="3">
    <location>
        <begin position="86"/>
        <end position="109"/>
    </location>
</feature>
<proteinExistence type="predicted"/>
<evidence type="ECO:0000313" key="5">
    <source>
        <dbReference type="EMBL" id="TGZ83845.1"/>
    </source>
</evidence>
<dbReference type="InterPro" id="IPR019331">
    <property type="entry name" value="FAM192A/Fyv6_N"/>
</dbReference>
<dbReference type="PANTHER" id="PTHR13495:SF0">
    <property type="entry name" value="PSME3-INTERACTING PROTEIN"/>
    <property type="match status" value="1"/>
</dbReference>
<feature type="compositionally biased region" description="Low complexity" evidence="3">
    <location>
        <begin position="210"/>
        <end position="221"/>
    </location>
</feature>
<feature type="compositionally biased region" description="Low complexity" evidence="3">
    <location>
        <begin position="16"/>
        <end position="35"/>
    </location>
</feature>
<dbReference type="AlphaFoldDB" id="A0A4V3SJF8"/>
<evidence type="ECO:0000259" key="4">
    <source>
        <dbReference type="Pfam" id="PF10187"/>
    </source>
</evidence>
<evidence type="ECO:0000256" key="3">
    <source>
        <dbReference type="SAM" id="MobiDB-lite"/>
    </source>
</evidence>
<feature type="region of interest" description="Disordered" evidence="3">
    <location>
        <begin position="73"/>
        <end position="248"/>
    </location>
</feature>
<feature type="domain" description="FAM192A/Fyv6 N-terminal" evidence="4">
    <location>
        <begin position="34"/>
        <end position="109"/>
    </location>
</feature>
<dbReference type="Proteomes" id="UP000298138">
    <property type="component" value="Unassembled WGS sequence"/>
</dbReference>
<dbReference type="OrthoDB" id="75807at2759"/>
<dbReference type="InterPro" id="IPR039845">
    <property type="entry name" value="FAM192A"/>
</dbReference>
<dbReference type="InParanoid" id="A0A4V3SJF8"/>
<organism evidence="5 6">
    <name type="scientific">Ascodesmis nigricans</name>
    <dbReference type="NCBI Taxonomy" id="341454"/>
    <lineage>
        <taxon>Eukaryota</taxon>
        <taxon>Fungi</taxon>
        <taxon>Dikarya</taxon>
        <taxon>Ascomycota</taxon>
        <taxon>Pezizomycotina</taxon>
        <taxon>Pezizomycetes</taxon>
        <taxon>Pezizales</taxon>
        <taxon>Ascodesmidaceae</taxon>
        <taxon>Ascodesmis</taxon>
    </lineage>
</organism>
<comment type="subcellular location">
    <subcellularLocation>
        <location evidence="1">Nucleus</location>
    </subcellularLocation>
</comment>
<evidence type="ECO:0000256" key="1">
    <source>
        <dbReference type="ARBA" id="ARBA00004123"/>
    </source>
</evidence>
<keyword evidence="6" id="KW-1185">Reference proteome</keyword>
<dbReference type="EMBL" id="ML220113">
    <property type="protein sequence ID" value="TGZ83845.1"/>
    <property type="molecule type" value="Genomic_DNA"/>
</dbReference>
<feature type="compositionally biased region" description="Basic residues" evidence="3">
    <location>
        <begin position="129"/>
        <end position="142"/>
    </location>
</feature>
<evidence type="ECO:0000313" key="6">
    <source>
        <dbReference type="Proteomes" id="UP000298138"/>
    </source>
</evidence>
<gene>
    <name evidence="5" type="ORF">EX30DRAFT_381281</name>
</gene>
<evidence type="ECO:0000256" key="2">
    <source>
        <dbReference type="ARBA" id="ARBA00023242"/>
    </source>
</evidence>
<dbReference type="STRING" id="341454.A0A4V3SJF8"/>
<reference evidence="5 6" key="1">
    <citation type="submission" date="2019-04" db="EMBL/GenBank/DDBJ databases">
        <title>Comparative genomics and transcriptomics to analyze fruiting body development in filamentous ascomycetes.</title>
        <authorList>
            <consortium name="DOE Joint Genome Institute"/>
            <person name="Lutkenhaus R."/>
            <person name="Traeger S."/>
            <person name="Breuer J."/>
            <person name="Kuo A."/>
            <person name="Lipzen A."/>
            <person name="Pangilinan J."/>
            <person name="Dilworth D."/>
            <person name="Sandor L."/>
            <person name="Poggeler S."/>
            <person name="Barry K."/>
            <person name="Grigoriev I.V."/>
            <person name="Nowrousian M."/>
        </authorList>
    </citation>
    <scope>NUCLEOTIDE SEQUENCE [LARGE SCALE GENOMIC DNA]</scope>
    <source>
        <strain evidence="5 6">CBS 389.68</strain>
    </source>
</reference>
<name>A0A4V3SJF8_9PEZI</name>
<keyword evidence="2" id="KW-0539">Nucleus</keyword>
<feature type="compositionally biased region" description="Basic and acidic residues" evidence="3">
    <location>
        <begin position="147"/>
        <end position="205"/>
    </location>
</feature>
<dbReference type="PANTHER" id="PTHR13495">
    <property type="entry name" value="NEFA-INTERACTING NUCLEAR PROTEIN NIP30"/>
    <property type="match status" value="1"/>
</dbReference>
<sequence length="248" mass="26672">MSSGFVPAGTIPPSPTSGLTTPSSASNPPSTAPSSSAPPPPTDSRSLYEILQANKAAKQTAFEESLKLSNQFQPLSEADVEFLDSVVDKQKREREERRRREEREVEGFRARQQMVEGVVEEEGVAGGWGKRKRGVGGRRRGLGLKVRGGEGGREGERGKEEEKEGEEGRTEKRVKSNPVSEHKSGTSKETGKSETEKKGDGEAKVQVEATSTMTTTTMTQPQKPPPSTVKVPTGGLGLVDYGSDDESD</sequence>
<dbReference type="GO" id="GO:0005634">
    <property type="term" value="C:nucleus"/>
    <property type="evidence" value="ECO:0007669"/>
    <property type="project" value="UniProtKB-SubCell"/>
</dbReference>
<accession>A0A4V3SJF8</accession>